<comment type="caution">
    <text evidence="12">The sequence shown here is derived from an EMBL/GenBank/DDBJ whole genome shotgun (WGS) entry which is preliminary data.</text>
</comment>
<evidence type="ECO:0000256" key="9">
    <source>
        <dbReference type="ARBA" id="ARBA00030608"/>
    </source>
</evidence>
<dbReference type="Proteomes" id="UP000727407">
    <property type="component" value="Unassembled WGS sequence"/>
</dbReference>
<evidence type="ECO:0000313" key="12">
    <source>
        <dbReference type="EMBL" id="KAF5909999.1"/>
    </source>
</evidence>
<evidence type="ECO:0000256" key="1">
    <source>
        <dbReference type="ARBA" id="ARBA00004292"/>
    </source>
</evidence>
<dbReference type="AlphaFoldDB" id="A0A8J5C9J7"/>
<reference evidence="12" key="1">
    <citation type="submission" date="2020-07" db="EMBL/GenBank/DDBJ databases">
        <title>Clarias magur genome sequencing, assembly and annotation.</title>
        <authorList>
            <person name="Kushwaha B."/>
            <person name="Kumar R."/>
            <person name="Das P."/>
            <person name="Joshi C.G."/>
            <person name="Kumar D."/>
            <person name="Nagpure N.S."/>
            <person name="Pandey M."/>
            <person name="Agarwal S."/>
            <person name="Srivastava S."/>
            <person name="Singh M."/>
            <person name="Sahoo L."/>
            <person name="Jayasankar P."/>
            <person name="Meher P.K."/>
            <person name="Koringa P.G."/>
            <person name="Iquebal M.A."/>
            <person name="Das S.P."/>
            <person name="Bit A."/>
            <person name="Patnaik S."/>
            <person name="Patel N."/>
            <person name="Shah T.M."/>
            <person name="Hinsu A."/>
            <person name="Jena J.K."/>
        </authorList>
    </citation>
    <scope>NUCLEOTIDE SEQUENCE</scope>
    <source>
        <strain evidence="12">CIFAMagur01</strain>
        <tissue evidence="12">Testis</tissue>
    </source>
</reference>
<evidence type="ECO:0000256" key="4">
    <source>
        <dbReference type="ARBA" id="ARBA00022692"/>
    </source>
</evidence>
<evidence type="ECO:0000313" key="13">
    <source>
        <dbReference type="Proteomes" id="UP000727407"/>
    </source>
</evidence>
<organism evidence="12 13">
    <name type="scientific">Clarias magur</name>
    <name type="common">Asian catfish</name>
    <name type="synonym">Macropteronotus magur</name>
    <dbReference type="NCBI Taxonomy" id="1594786"/>
    <lineage>
        <taxon>Eukaryota</taxon>
        <taxon>Metazoa</taxon>
        <taxon>Chordata</taxon>
        <taxon>Craniata</taxon>
        <taxon>Vertebrata</taxon>
        <taxon>Euteleostomi</taxon>
        <taxon>Actinopterygii</taxon>
        <taxon>Neopterygii</taxon>
        <taxon>Teleostei</taxon>
        <taxon>Ostariophysi</taxon>
        <taxon>Siluriformes</taxon>
        <taxon>Clariidae</taxon>
        <taxon>Clarias</taxon>
    </lineage>
</organism>
<protein>
    <recommendedName>
        <fullName evidence="3">NADH dehydrogenase [ubiquinone] 1 alpha subcomplex subunit 11</fullName>
    </recommendedName>
    <alternativeName>
        <fullName evidence="9">Complex I-B14.7</fullName>
    </alternativeName>
    <alternativeName>
        <fullName evidence="10">NADH-ubiquinone oxidoreductase subunit B14.7</fullName>
    </alternativeName>
</protein>
<sequence length="190" mass="20496">MGYWDLEEGKDCVGKTWITTKLGTALGLVGSAYHLVLIRPETSLEAFTRAANATVTMASLGAIFGVTTCLSAHVRDAPDDPTNYFIGGCASGAFLGARTRSVMIGTTGCMGLGIVAMLTKVGKKEGWRLYGEPRLVVWHALGLVLIENLDCSALLCCLQAALFRSQIRIKPQLCYQSIKEYLAANEAFIR</sequence>
<evidence type="ECO:0000256" key="3">
    <source>
        <dbReference type="ARBA" id="ARBA00018191"/>
    </source>
</evidence>
<dbReference type="OrthoDB" id="1913277at2759"/>
<proteinExistence type="inferred from homology"/>
<evidence type="ECO:0000256" key="10">
    <source>
        <dbReference type="ARBA" id="ARBA00031497"/>
    </source>
</evidence>
<evidence type="ECO:0000256" key="8">
    <source>
        <dbReference type="ARBA" id="ARBA00023136"/>
    </source>
</evidence>
<keyword evidence="13" id="KW-1185">Reference proteome</keyword>
<evidence type="ECO:0000256" key="5">
    <source>
        <dbReference type="ARBA" id="ARBA00022792"/>
    </source>
</evidence>
<keyword evidence="5" id="KW-0999">Mitochondrion inner membrane</keyword>
<comment type="similarity">
    <text evidence="2">Belongs to the complex I NDUFA11 subunit family.</text>
</comment>
<dbReference type="GO" id="GO:0005743">
    <property type="term" value="C:mitochondrial inner membrane"/>
    <property type="evidence" value="ECO:0007669"/>
    <property type="project" value="UniProtKB-SubCell"/>
</dbReference>
<comment type="subcellular location">
    <subcellularLocation>
        <location evidence="1">Mitochondrion inner membrane</location>
        <topology evidence="1">Multi-pass membrane protein</topology>
        <orientation evidence="1">Matrix side</orientation>
    </subcellularLocation>
</comment>
<evidence type="ECO:0000256" key="2">
    <source>
        <dbReference type="ARBA" id="ARBA00008699"/>
    </source>
</evidence>
<evidence type="ECO:0000256" key="11">
    <source>
        <dbReference type="SAM" id="Phobius"/>
    </source>
</evidence>
<accession>A0A8J5C9J7</accession>
<name>A0A8J5C9J7_CLAMG</name>
<keyword evidence="4 11" id="KW-0812">Transmembrane</keyword>
<keyword evidence="7" id="KW-0496">Mitochondrion</keyword>
<keyword evidence="6 11" id="KW-1133">Transmembrane helix</keyword>
<dbReference type="InterPro" id="IPR039205">
    <property type="entry name" value="NDUFA11"/>
</dbReference>
<feature type="transmembrane region" description="Helical" evidence="11">
    <location>
        <begin position="101"/>
        <end position="118"/>
    </location>
</feature>
<dbReference type="PANTHER" id="PTHR21382">
    <property type="entry name" value="NADH-UBIQUINONE OXIDOREDUCTASE SUBUNIT"/>
    <property type="match status" value="1"/>
</dbReference>
<dbReference type="GO" id="GO:0006120">
    <property type="term" value="P:mitochondrial electron transport, NADH to ubiquinone"/>
    <property type="evidence" value="ECO:0007669"/>
    <property type="project" value="InterPro"/>
</dbReference>
<evidence type="ECO:0000256" key="7">
    <source>
        <dbReference type="ARBA" id="ARBA00023128"/>
    </source>
</evidence>
<dbReference type="PANTHER" id="PTHR21382:SF1">
    <property type="entry name" value="NADH DEHYDROGENASE [UBIQUINONE] 1 ALPHA SUBCOMPLEX SUBUNIT 11"/>
    <property type="match status" value="1"/>
</dbReference>
<gene>
    <name evidence="12" type="primary">ndufa11</name>
    <name evidence="12" type="ORF">DAT39_000208</name>
</gene>
<dbReference type="EMBL" id="QNUK01000001">
    <property type="protein sequence ID" value="KAF5909999.1"/>
    <property type="molecule type" value="Genomic_DNA"/>
</dbReference>
<dbReference type="GO" id="GO:0045271">
    <property type="term" value="C:respiratory chain complex I"/>
    <property type="evidence" value="ECO:0007669"/>
    <property type="project" value="InterPro"/>
</dbReference>
<evidence type="ECO:0000256" key="6">
    <source>
        <dbReference type="ARBA" id="ARBA00022989"/>
    </source>
</evidence>
<keyword evidence="8 11" id="KW-0472">Membrane</keyword>